<dbReference type="Proteomes" id="UP000095765">
    <property type="component" value="Unassembled WGS sequence"/>
</dbReference>
<keyword evidence="2" id="KW-0812">Transmembrane</keyword>
<feature type="transmembrane region" description="Helical" evidence="2">
    <location>
        <begin position="311"/>
        <end position="328"/>
    </location>
</feature>
<dbReference type="EMBL" id="CZBE01000036">
    <property type="protein sequence ID" value="CUQ20590.1"/>
    <property type="molecule type" value="Genomic_DNA"/>
</dbReference>
<keyword evidence="1" id="KW-0175">Coiled coil</keyword>
<evidence type="ECO:0000313" key="5">
    <source>
        <dbReference type="Proteomes" id="UP000095765"/>
    </source>
</evidence>
<dbReference type="RefSeq" id="WP_055246095.1">
    <property type="nucleotide sequence ID" value="NZ_CABIWA010000027.1"/>
</dbReference>
<gene>
    <name evidence="4" type="ORF">ERS852551_03533</name>
</gene>
<keyword evidence="2" id="KW-0472">Membrane</keyword>
<dbReference type="OrthoDB" id="1677957at2"/>
<dbReference type="Pfam" id="PF20155">
    <property type="entry name" value="TMP_3"/>
    <property type="match status" value="1"/>
</dbReference>
<protein>
    <submittedName>
        <fullName evidence="4">Phage-related minor tail protein</fullName>
    </submittedName>
</protein>
<sequence length="627" mass="66711">MASIRSQLVLVDRMTAPLRSIQRAMNLALNSFESMQAASGRVIDTRSFQRAREELARLGAQLDELEEQARQAGGAAGGAADAMQSKFMRAAAVIGAAFSVKNIIGLADAMTQTQARLNLITGDLEKTAALQDQIMASANRSRASYQSTADAVAKMGIMAKDAFSSTDELVAFTELINKQFTIAGASAAGQEAAMLQLTQAMASGVLRGEELNSIFEQAPTIIQTIADYLGVPIGQIRQMASEGQITAEVVKSAMLASADEINAQFEAMPYTFAQVWTMIQNTLLQAFEPLIQAIGAGAQWIYDNWSTIEPVLAGVGAAVLVVAAALGIMTVKQWLLNSALLANPLLWVAVLIGVLVGALYKAVQAVGGLKNAWEIFKLIVVTRWNEIKLAFFTGVYWVIDLVDKLVLCWQKARVAVAKFMMNMKVAVLTILQSMINSAIDLINGFIGLLNKIPGVNIEAVEHVTFATTAAIENVAAQQALDKDLAAYEQELADAKAGRDAHLASLQDEVDDSASALRAAIEQGRSEAAANSASEQTAAAGIGADTSNIAESAGSAASSLKGTTEDLKYMRDIAEQEAINRFTTAEVKIDMTGMTNRIDSNMDLDGVLNTFTEGFAEALEVAAEGVHA</sequence>
<feature type="coiled-coil region" evidence="1">
    <location>
        <begin position="477"/>
        <end position="522"/>
    </location>
</feature>
<dbReference type="NCBIfam" id="TIGR02675">
    <property type="entry name" value="tape_meas_nterm"/>
    <property type="match status" value="1"/>
</dbReference>
<keyword evidence="2" id="KW-1133">Transmembrane helix</keyword>
<organism evidence="4 5">
    <name type="scientific">Anaerotruncus colihominis</name>
    <dbReference type="NCBI Taxonomy" id="169435"/>
    <lineage>
        <taxon>Bacteria</taxon>
        <taxon>Bacillati</taxon>
        <taxon>Bacillota</taxon>
        <taxon>Clostridia</taxon>
        <taxon>Eubacteriales</taxon>
        <taxon>Oscillospiraceae</taxon>
        <taxon>Anaerotruncus</taxon>
    </lineage>
</organism>
<feature type="transmembrane region" description="Helical" evidence="2">
    <location>
        <begin position="340"/>
        <end position="360"/>
    </location>
</feature>
<evidence type="ECO:0000259" key="3">
    <source>
        <dbReference type="Pfam" id="PF20155"/>
    </source>
</evidence>
<accession>A0A174ULD6</accession>
<name>A0A174ULD6_9FIRM</name>
<dbReference type="AlphaFoldDB" id="A0A174ULD6"/>
<evidence type="ECO:0000256" key="1">
    <source>
        <dbReference type="SAM" id="Coils"/>
    </source>
</evidence>
<reference evidence="4 5" key="1">
    <citation type="submission" date="2015-09" db="EMBL/GenBank/DDBJ databases">
        <authorList>
            <consortium name="Pathogen Informatics"/>
        </authorList>
    </citation>
    <scope>NUCLEOTIDE SEQUENCE [LARGE SCALE GENOMIC DNA]</scope>
    <source>
        <strain evidence="4 5">2789STDY5834939</strain>
    </source>
</reference>
<proteinExistence type="predicted"/>
<evidence type="ECO:0000256" key="2">
    <source>
        <dbReference type="SAM" id="Phobius"/>
    </source>
</evidence>
<feature type="coiled-coil region" evidence="1">
    <location>
        <begin position="48"/>
        <end position="75"/>
    </location>
</feature>
<evidence type="ECO:0000313" key="4">
    <source>
        <dbReference type="EMBL" id="CUQ20590.1"/>
    </source>
</evidence>
<dbReference type="InterPro" id="IPR013491">
    <property type="entry name" value="Tape_meas_N"/>
</dbReference>
<feature type="domain" description="Tape measure protein N-terminal" evidence="3">
    <location>
        <begin position="101"/>
        <end position="288"/>
    </location>
</feature>